<sequence>MTSSQTNSDPVSMISKSLSRGYRVRVLSNALPNLQTTITYSRRSLAPQFARRFASQTDQKEYDVVVIGGGPGGYVAAIKAAQLGLKTACVEKRGALGGTCLNVGCIPSKAMLNNSHIYHQTLHDLKNRGIDGKLISIILRPVEGPVTTILLLVDLKLSTPFSVGDVKLNLPNMLKAKNKAVSSLTKGIEGLFKKNKVDYIKGHGALSSTTSVTVDLIDGGKQDLSTKNIIIATGSEVSPFPGGSIQIDEKRIVSSTGALDLQEVPKKMVVIGGGIIGLEMGSVWSRLGAEVTVVEYLGTIGGQGIDGEIAQSFQKILSKQGIKFKLNTKVTGLDKIDERNHHVKIESADGAKTDQLEADVVLVAVGRRPNTSGLNLEAVGVEVDQKGKVVIDSQYSTSVPNIKCIGDVTYGQMLAHKAEEEGIAIAEMLKTGHGHVNYDVIPSVVYTHPEVAWVGKTEEDLKKAGVKYNVGKFPFLANSRAKTNDDSEGLVKFLTEKETDKILGVHIIGPNAGEMIGEAVLAMEYSASAEDVARTSHAHPTLSEAFKEAAMAATGKAIHF</sequence>
<accession>A0A0L6VRQ4</accession>
<dbReference type="InterPro" id="IPR023753">
    <property type="entry name" value="FAD/NAD-binding_dom"/>
</dbReference>
<evidence type="ECO:0000256" key="6">
    <source>
        <dbReference type="ARBA" id="ARBA00023027"/>
    </source>
</evidence>
<dbReference type="NCBIfam" id="TIGR01350">
    <property type="entry name" value="lipoamide_DH"/>
    <property type="match status" value="1"/>
</dbReference>
<keyword evidence="8 12" id="KW-0676">Redox-active center</keyword>
<dbReference type="VEuPathDB" id="FungiDB:VP01_1153g1"/>
<evidence type="ECO:0000256" key="8">
    <source>
        <dbReference type="ARBA" id="ARBA00023284"/>
    </source>
</evidence>
<dbReference type="PRINTS" id="PR00411">
    <property type="entry name" value="PNDRDTASEI"/>
</dbReference>
<keyword evidence="10" id="KW-0547">Nucleotide-binding</keyword>
<organism evidence="15 16">
    <name type="scientific">Puccinia sorghi</name>
    <dbReference type="NCBI Taxonomy" id="27349"/>
    <lineage>
        <taxon>Eukaryota</taxon>
        <taxon>Fungi</taxon>
        <taxon>Dikarya</taxon>
        <taxon>Basidiomycota</taxon>
        <taxon>Pucciniomycotina</taxon>
        <taxon>Pucciniomycetes</taxon>
        <taxon>Pucciniales</taxon>
        <taxon>Pucciniaceae</taxon>
        <taxon>Puccinia</taxon>
    </lineage>
</organism>
<evidence type="ECO:0000259" key="13">
    <source>
        <dbReference type="Pfam" id="PF02852"/>
    </source>
</evidence>
<keyword evidence="4 10" id="KW-0274">FAD</keyword>
<dbReference type="InterPro" id="IPR016156">
    <property type="entry name" value="FAD/NAD-linked_Rdtase_dimer_sf"/>
</dbReference>
<comment type="similarity">
    <text evidence="1 12">Belongs to the class-I pyridine nucleotide-disulfide oxidoreductase family.</text>
</comment>
<keyword evidence="5 12" id="KW-0560">Oxidoreductase</keyword>
<dbReference type="PANTHER" id="PTHR22912:SF151">
    <property type="entry name" value="DIHYDROLIPOYL DEHYDROGENASE, MITOCHONDRIAL"/>
    <property type="match status" value="1"/>
</dbReference>
<dbReference type="GO" id="GO:0045254">
    <property type="term" value="C:pyruvate dehydrogenase complex"/>
    <property type="evidence" value="ECO:0007669"/>
    <property type="project" value="UniProtKB-ARBA"/>
</dbReference>
<dbReference type="GO" id="GO:0045252">
    <property type="term" value="C:oxoglutarate dehydrogenase complex"/>
    <property type="evidence" value="ECO:0007669"/>
    <property type="project" value="TreeGrafter"/>
</dbReference>
<evidence type="ECO:0000256" key="10">
    <source>
        <dbReference type="PIRSR" id="PIRSR000350-3"/>
    </source>
</evidence>
<dbReference type="InterPro" id="IPR050151">
    <property type="entry name" value="Class-I_Pyr_Nuc-Dis_Oxidored"/>
</dbReference>
<dbReference type="GO" id="GO:0045333">
    <property type="term" value="P:cellular respiration"/>
    <property type="evidence" value="ECO:0007669"/>
    <property type="project" value="UniProtKB-ARBA"/>
</dbReference>
<dbReference type="Pfam" id="PF07992">
    <property type="entry name" value="Pyr_redox_2"/>
    <property type="match status" value="1"/>
</dbReference>
<evidence type="ECO:0000259" key="14">
    <source>
        <dbReference type="Pfam" id="PF07992"/>
    </source>
</evidence>
<feature type="binding site" evidence="10">
    <location>
        <begin position="272"/>
        <end position="279"/>
    </location>
    <ligand>
        <name>NAD(+)</name>
        <dbReference type="ChEBI" id="CHEBI:57540"/>
    </ligand>
</feature>
<dbReference type="GO" id="GO:0005739">
    <property type="term" value="C:mitochondrion"/>
    <property type="evidence" value="ECO:0007669"/>
    <property type="project" value="TreeGrafter"/>
</dbReference>
<gene>
    <name evidence="15" type="primary">lpdA</name>
    <name evidence="15" type="ORF">VP01_1153g1</name>
</gene>
<keyword evidence="6 10" id="KW-0520">NAD</keyword>
<evidence type="ECO:0000256" key="11">
    <source>
        <dbReference type="PIRSR" id="PIRSR000350-4"/>
    </source>
</evidence>
<name>A0A0L6VRQ4_9BASI</name>
<keyword evidence="3 12" id="KW-0285">Flavoprotein</keyword>
<feature type="binding site" evidence="10">
    <location>
        <position position="366"/>
    </location>
    <ligand>
        <name>NAD(+)</name>
        <dbReference type="ChEBI" id="CHEBI:57540"/>
    </ligand>
</feature>
<feature type="domain" description="Pyridine nucleotide-disulphide oxidoreductase dimerisation" evidence="13">
    <location>
        <begin position="441"/>
        <end position="550"/>
    </location>
</feature>
<proteinExistence type="inferred from homology"/>
<feature type="active site" description="Proton acceptor" evidence="9">
    <location>
        <position position="539"/>
    </location>
</feature>
<dbReference type="FunFam" id="3.30.390.30:FF:000001">
    <property type="entry name" value="Dihydrolipoyl dehydrogenase"/>
    <property type="match status" value="1"/>
</dbReference>
<dbReference type="Proteomes" id="UP000037035">
    <property type="component" value="Unassembled WGS sequence"/>
</dbReference>
<dbReference type="InterPro" id="IPR004099">
    <property type="entry name" value="Pyr_nucl-diS_OxRdtase_dimer"/>
</dbReference>
<evidence type="ECO:0000256" key="3">
    <source>
        <dbReference type="ARBA" id="ARBA00022630"/>
    </source>
</evidence>
<evidence type="ECO:0000256" key="7">
    <source>
        <dbReference type="ARBA" id="ARBA00023157"/>
    </source>
</evidence>
<dbReference type="Pfam" id="PF02852">
    <property type="entry name" value="Pyr_redox_dim"/>
    <property type="match status" value="1"/>
</dbReference>
<keyword evidence="7" id="KW-1015">Disulfide bond</keyword>
<dbReference type="EMBL" id="LAVV01001710">
    <property type="protein sequence ID" value="KNZ63369.1"/>
    <property type="molecule type" value="Genomic_DNA"/>
</dbReference>
<dbReference type="PRINTS" id="PR00368">
    <property type="entry name" value="FADPNR"/>
</dbReference>
<dbReference type="SUPFAM" id="SSF55424">
    <property type="entry name" value="FAD/NAD-linked reductases, dimerisation (C-terminal) domain"/>
    <property type="match status" value="1"/>
</dbReference>
<dbReference type="GO" id="GO:0050660">
    <property type="term" value="F:flavin adenine dinucleotide binding"/>
    <property type="evidence" value="ECO:0007669"/>
    <property type="project" value="InterPro"/>
</dbReference>
<evidence type="ECO:0000313" key="16">
    <source>
        <dbReference type="Proteomes" id="UP000037035"/>
    </source>
</evidence>
<dbReference type="SUPFAM" id="SSF51905">
    <property type="entry name" value="FAD/NAD(P)-binding domain"/>
    <property type="match status" value="1"/>
</dbReference>
<dbReference type="PANTHER" id="PTHR22912">
    <property type="entry name" value="DISULFIDE OXIDOREDUCTASE"/>
    <property type="match status" value="1"/>
</dbReference>
<feature type="disulfide bond" description="Redox-active" evidence="11">
    <location>
        <begin position="100"/>
        <end position="105"/>
    </location>
</feature>
<evidence type="ECO:0000256" key="2">
    <source>
        <dbReference type="ARBA" id="ARBA00012608"/>
    </source>
</evidence>
<protein>
    <recommendedName>
        <fullName evidence="2 12">Dihydrolipoyl dehydrogenase</fullName>
        <ecNumber evidence="2 12">1.8.1.4</ecNumber>
    </recommendedName>
</protein>
<keyword evidence="16" id="KW-1185">Reference proteome</keyword>
<evidence type="ECO:0000256" key="1">
    <source>
        <dbReference type="ARBA" id="ARBA00007532"/>
    </source>
</evidence>
<dbReference type="Gene3D" id="3.50.50.60">
    <property type="entry name" value="FAD/NAD(P)-binding domain"/>
    <property type="match status" value="3"/>
</dbReference>
<dbReference type="AlphaFoldDB" id="A0A0L6VRQ4"/>
<comment type="miscellaneous">
    <text evidence="12">The active site is a redox-active disulfide bond.</text>
</comment>
<evidence type="ECO:0000313" key="15">
    <source>
        <dbReference type="EMBL" id="KNZ63369.1"/>
    </source>
</evidence>
<feature type="binding site" evidence="10">
    <location>
        <position position="204"/>
    </location>
    <ligand>
        <name>FAD</name>
        <dbReference type="ChEBI" id="CHEBI:57692"/>
    </ligand>
</feature>
<dbReference type="STRING" id="27349.A0A0L6VRQ4"/>
<evidence type="ECO:0000256" key="9">
    <source>
        <dbReference type="PIRSR" id="PIRSR000350-2"/>
    </source>
</evidence>
<evidence type="ECO:0000256" key="5">
    <source>
        <dbReference type="ARBA" id="ARBA00023002"/>
    </source>
</evidence>
<dbReference type="InterPro" id="IPR006258">
    <property type="entry name" value="Lipoamide_DH"/>
</dbReference>
<feature type="binding site" evidence="10">
    <location>
        <begin position="233"/>
        <end position="235"/>
    </location>
    <ligand>
        <name>FAD</name>
        <dbReference type="ChEBI" id="CHEBI:57692"/>
    </ligand>
</feature>
<comment type="cofactor">
    <cofactor evidence="10 12">
        <name>FAD</name>
        <dbReference type="ChEBI" id="CHEBI:57692"/>
    </cofactor>
    <text evidence="10 12">Binds 1 FAD per subunit.</text>
</comment>
<dbReference type="OrthoDB" id="361797at2759"/>
<dbReference type="GO" id="GO:0004148">
    <property type="term" value="F:dihydrolipoyl dehydrogenase (NADH) activity"/>
    <property type="evidence" value="ECO:0007669"/>
    <property type="project" value="UniProtKB-EC"/>
</dbReference>
<dbReference type="InterPro" id="IPR012999">
    <property type="entry name" value="Pyr_OxRdtase_I_AS"/>
</dbReference>
<feature type="binding site" evidence="10">
    <location>
        <position position="407"/>
    </location>
    <ligand>
        <name>FAD</name>
        <dbReference type="ChEBI" id="CHEBI:57692"/>
    </ligand>
</feature>
<feature type="binding site" evidence="10">
    <location>
        <position position="109"/>
    </location>
    <ligand>
        <name>FAD</name>
        <dbReference type="ChEBI" id="CHEBI:57692"/>
    </ligand>
</feature>
<dbReference type="FunFam" id="3.50.50.60:FF:000025">
    <property type="entry name" value="Dihydrolipoyl dehydrogenase"/>
    <property type="match status" value="1"/>
</dbReference>
<dbReference type="InterPro" id="IPR001100">
    <property type="entry name" value="Pyr_nuc-diS_OxRdtase"/>
</dbReference>
<dbReference type="GO" id="GO:0006103">
    <property type="term" value="P:2-oxoglutarate metabolic process"/>
    <property type="evidence" value="ECO:0007669"/>
    <property type="project" value="TreeGrafter"/>
</dbReference>
<reference evidence="15 16" key="1">
    <citation type="submission" date="2015-08" db="EMBL/GenBank/DDBJ databases">
        <title>Next Generation Sequencing and Analysis of the Genome of Puccinia sorghi L Schw, the Causal Agent of Maize Common Rust.</title>
        <authorList>
            <person name="Rochi L."/>
            <person name="Burguener G."/>
            <person name="Darino M."/>
            <person name="Turjanski A."/>
            <person name="Kreff E."/>
            <person name="Dieguez M.J."/>
            <person name="Sacco F."/>
        </authorList>
    </citation>
    <scope>NUCLEOTIDE SEQUENCE [LARGE SCALE GENOMIC DNA]</scope>
    <source>
        <strain evidence="15 16">RO10H11247</strain>
    </source>
</reference>
<dbReference type="Gene3D" id="3.30.390.30">
    <property type="match status" value="1"/>
</dbReference>
<feature type="domain" description="FAD/NAD(P)-binding" evidence="14">
    <location>
        <begin position="62"/>
        <end position="422"/>
    </location>
</feature>
<dbReference type="PIRSF" id="PIRSF000350">
    <property type="entry name" value="Mercury_reductase_MerA"/>
    <property type="match status" value="1"/>
</dbReference>
<comment type="catalytic activity">
    <reaction evidence="12">
        <text>N(6)-[(R)-dihydrolipoyl]-L-lysyl-[protein] + NAD(+) = N(6)-[(R)-lipoyl]-L-lysyl-[protein] + NADH + H(+)</text>
        <dbReference type="Rhea" id="RHEA:15045"/>
        <dbReference type="Rhea" id="RHEA-COMP:10474"/>
        <dbReference type="Rhea" id="RHEA-COMP:10475"/>
        <dbReference type="ChEBI" id="CHEBI:15378"/>
        <dbReference type="ChEBI" id="CHEBI:57540"/>
        <dbReference type="ChEBI" id="CHEBI:57945"/>
        <dbReference type="ChEBI" id="CHEBI:83099"/>
        <dbReference type="ChEBI" id="CHEBI:83100"/>
        <dbReference type="EC" id="1.8.1.4"/>
    </reaction>
</comment>
<evidence type="ECO:0000256" key="4">
    <source>
        <dbReference type="ARBA" id="ARBA00022827"/>
    </source>
</evidence>
<dbReference type="InterPro" id="IPR036188">
    <property type="entry name" value="FAD/NAD-bd_sf"/>
</dbReference>
<dbReference type="PROSITE" id="PS00076">
    <property type="entry name" value="PYRIDINE_REDOX_1"/>
    <property type="match status" value="1"/>
</dbReference>
<evidence type="ECO:0000256" key="12">
    <source>
        <dbReference type="RuleBase" id="RU003692"/>
    </source>
</evidence>
<feature type="binding site" evidence="10">
    <location>
        <begin position="413"/>
        <end position="416"/>
    </location>
    <ligand>
        <name>FAD</name>
        <dbReference type="ChEBI" id="CHEBI:57692"/>
    </ligand>
</feature>
<dbReference type="EC" id="1.8.1.4" evidence="2 12"/>
<comment type="caution">
    <text evidence="15">The sequence shown here is derived from an EMBL/GenBank/DDBJ whole genome shotgun (WGS) entry which is preliminary data.</text>
</comment>
<feature type="binding site" evidence="10">
    <location>
        <position position="295"/>
    </location>
    <ligand>
        <name>NAD(+)</name>
        <dbReference type="ChEBI" id="CHEBI:57540"/>
    </ligand>
</feature>